<dbReference type="InterPro" id="IPR046960">
    <property type="entry name" value="PPR_At4g14850-like_plant"/>
</dbReference>
<dbReference type="PANTHER" id="PTHR47926:SF436">
    <property type="entry name" value="PENTATRICOPEPTIDE REPEAT-CONTAINING PROTEIN ELI1, CHLOROPLASTIC-LIKE ISOFORM X2"/>
    <property type="match status" value="1"/>
</dbReference>
<dbReference type="Gene3D" id="1.25.40.10">
    <property type="entry name" value="Tetratricopeptide repeat domain"/>
    <property type="match status" value="4"/>
</dbReference>
<evidence type="ECO:0000313" key="3">
    <source>
        <dbReference type="EMBL" id="KAL0924560.1"/>
    </source>
</evidence>
<proteinExistence type="predicted"/>
<dbReference type="PANTHER" id="PTHR47926">
    <property type="entry name" value="PENTATRICOPEPTIDE REPEAT-CONTAINING PROTEIN"/>
    <property type="match status" value="1"/>
</dbReference>
<dbReference type="Proteomes" id="UP001552299">
    <property type="component" value="Unassembled WGS sequence"/>
</dbReference>
<feature type="repeat" description="PPR" evidence="2">
    <location>
        <begin position="160"/>
        <end position="194"/>
    </location>
</feature>
<feature type="repeat" description="PPR" evidence="2">
    <location>
        <begin position="58"/>
        <end position="92"/>
    </location>
</feature>
<keyword evidence="4" id="KW-1185">Reference proteome</keyword>
<feature type="repeat" description="PPR" evidence="2">
    <location>
        <begin position="255"/>
        <end position="289"/>
    </location>
</feature>
<feature type="repeat" description="PPR" evidence="2">
    <location>
        <begin position="222"/>
        <end position="252"/>
    </location>
</feature>
<dbReference type="Pfam" id="PF01535">
    <property type="entry name" value="PPR"/>
    <property type="match status" value="10"/>
</dbReference>
<evidence type="ECO:0000313" key="4">
    <source>
        <dbReference type="Proteomes" id="UP001552299"/>
    </source>
</evidence>
<protein>
    <recommendedName>
        <fullName evidence="5">Pentatricopeptide repeat-containing protein</fullName>
    </recommendedName>
</protein>
<evidence type="ECO:0000256" key="2">
    <source>
        <dbReference type="PROSITE-ProRule" id="PRU00708"/>
    </source>
</evidence>
<dbReference type="AlphaFoldDB" id="A0ABD0VIJ6"/>
<name>A0ABD0VIJ6_DENTH</name>
<organism evidence="3 4">
    <name type="scientific">Dendrobium thyrsiflorum</name>
    <name type="common">Pinecone-like raceme dendrobium</name>
    <name type="synonym">Orchid</name>
    <dbReference type="NCBI Taxonomy" id="117978"/>
    <lineage>
        <taxon>Eukaryota</taxon>
        <taxon>Viridiplantae</taxon>
        <taxon>Streptophyta</taxon>
        <taxon>Embryophyta</taxon>
        <taxon>Tracheophyta</taxon>
        <taxon>Spermatophyta</taxon>
        <taxon>Magnoliopsida</taxon>
        <taxon>Liliopsida</taxon>
        <taxon>Asparagales</taxon>
        <taxon>Orchidaceae</taxon>
        <taxon>Epidendroideae</taxon>
        <taxon>Malaxideae</taxon>
        <taxon>Dendrobiinae</taxon>
        <taxon>Dendrobium</taxon>
    </lineage>
</organism>
<evidence type="ECO:0008006" key="5">
    <source>
        <dbReference type="Google" id="ProtNLM"/>
    </source>
</evidence>
<gene>
    <name evidence="3" type="ORF">M5K25_005398</name>
</gene>
<feature type="repeat" description="PPR" evidence="2">
    <location>
        <begin position="325"/>
        <end position="359"/>
    </location>
</feature>
<dbReference type="InterPro" id="IPR046848">
    <property type="entry name" value="E_motif"/>
</dbReference>
<dbReference type="PROSITE" id="PS51375">
    <property type="entry name" value="PPR"/>
    <property type="match status" value="7"/>
</dbReference>
<dbReference type="NCBIfam" id="TIGR00756">
    <property type="entry name" value="PPR"/>
    <property type="match status" value="7"/>
</dbReference>
<dbReference type="InterPro" id="IPR011990">
    <property type="entry name" value="TPR-like_helical_dom_sf"/>
</dbReference>
<accession>A0ABD0VIJ6</accession>
<dbReference type="InterPro" id="IPR002885">
    <property type="entry name" value="PPR_rpt"/>
</dbReference>
<feature type="repeat" description="PPR" evidence="2">
    <location>
        <begin position="494"/>
        <end position="528"/>
    </location>
</feature>
<comment type="caution">
    <text evidence="3">The sequence shown here is derived from an EMBL/GenBank/DDBJ whole genome shotgun (WGS) entry which is preliminary data.</text>
</comment>
<dbReference type="FunFam" id="1.25.40.10:FF:000184">
    <property type="entry name" value="Pentatricopeptide repeat-containing protein, chloroplastic"/>
    <property type="match status" value="1"/>
</dbReference>
<evidence type="ECO:0000256" key="1">
    <source>
        <dbReference type="ARBA" id="ARBA00022737"/>
    </source>
</evidence>
<keyword evidence="1" id="KW-0677">Repeat</keyword>
<dbReference type="EMBL" id="JANQDX010000005">
    <property type="protein sequence ID" value="KAL0924560.1"/>
    <property type="molecule type" value="Genomic_DNA"/>
</dbReference>
<feature type="repeat" description="PPR" evidence="2">
    <location>
        <begin position="129"/>
        <end position="159"/>
    </location>
</feature>
<dbReference type="Pfam" id="PF20431">
    <property type="entry name" value="E_motif"/>
    <property type="match status" value="1"/>
</dbReference>
<sequence length="554" mass="61994">MSAPAAIVPATSLHPIHASPSSHIPRRYLHLLQLCRRTTEYSQAHATFTKLGFALNANPSTYNSIIRGYATFGSPDLAISLFRHVLLEGFASPNSMTFPSILKACSAISASFEARQIHSQIIKRDLQTDRYTQNALINVYVRIGSLSDSLLVFDRMSQRDVVSWNTVLAGMADAGFVGEAREIFDEMPERDVVSWSCLIDGYVKHGLLEIARQLFDICPLKNGITWNIVIGGYAVASRIEEARDLFNQMPPDMKDLTTFNLIIDICMKSSRFEEVLNLFNQILRSKIKPSNFTLVAALTSCSRIAALEQAEWIHDYIKKHYIKLDAVLGTALLDMYSKCGSMDRALHVFYEMQEKDICSWNSVISNLAIHGRGKEAQYFFSKLLETSTSPDNVTFLSVLSACRHSGLVEEGRRFFNLMNNLYKFKPTLQHLGCMVDLLCRAGLLNEAKELIELNKGMDFSVPMWGALLEASARLGNISMGEYAAKHLIELDQHDTRCYVSLSNLYSREGMWEDAARIRKLMSICGMEKVPGCSSVEVGSVVNEFSVGRGLNSID</sequence>
<reference evidence="3 4" key="1">
    <citation type="journal article" date="2024" name="Plant Biotechnol. J.">
        <title>Dendrobium thyrsiflorum genome and its molecular insights into genes involved in important horticultural traits.</title>
        <authorList>
            <person name="Chen B."/>
            <person name="Wang J.Y."/>
            <person name="Zheng P.J."/>
            <person name="Li K.L."/>
            <person name="Liang Y.M."/>
            <person name="Chen X.F."/>
            <person name="Zhang C."/>
            <person name="Zhao X."/>
            <person name="He X."/>
            <person name="Zhang G.Q."/>
            <person name="Liu Z.J."/>
            <person name="Xu Q."/>
        </authorList>
    </citation>
    <scope>NUCLEOTIDE SEQUENCE [LARGE SCALE GENOMIC DNA]</scope>
    <source>
        <strain evidence="3">GZMU011</strain>
    </source>
</reference>